<dbReference type="Pfam" id="PF07332">
    <property type="entry name" value="Phage_holin_3_6"/>
    <property type="match status" value="1"/>
</dbReference>
<dbReference type="AlphaFoldDB" id="A0A841PKR3"/>
<evidence type="ECO:0000256" key="1">
    <source>
        <dbReference type="SAM" id="Phobius"/>
    </source>
</evidence>
<evidence type="ECO:0000313" key="2">
    <source>
        <dbReference type="EMBL" id="MBB6410669.1"/>
    </source>
</evidence>
<dbReference type="InterPro" id="IPR009937">
    <property type="entry name" value="Phage_holin_3_6"/>
</dbReference>
<keyword evidence="1" id="KW-0472">Membrane</keyword>
<dbReference type="Proteomes" id="UP000556329">
    <property type="component" value="Unassembled WGS sequence"/>
</dbReference>
<dbReference type="RefSeq" id="WP_184873597.1">
    <property type="nucleotide sequence ID" value="NZ_JACHEF010000003.1"/>
</dbReference>
<reference evidence="2 3" key="1">
    <citation type="submission" date="2020-08" db="EMBL/GenBank/DDBJ databases">
        <title>Genomic Encyclopedia of Type Strains, Phase IV (KMG-IV): sequencing the most valuable type-strain genomes for metagenomic binning, comparative biology and taxonomic classification.</title>
        <authorList>
            <person name="Goeker M."/>
        </authorList>
    </citation>
    <scope>NUCLEOTIDE SEQUENCE [LARGE SCALE GENOMIC DNA]</scope>
    <source>
        <strain evidence="2 3">DSM 100039</strain>
    </source>
</reference>
<keyword evidence="3" id="KW-1185">Reference proteome</keyword>
<feature type="transmembrane region" description="Helical" evidence="1">
    <location>
        <begin position="75"/>
        <end position="98"/>
    </location>
</feature>
<evidence type="ECO:0000313" key="3">
    <source>
        <dbReference type="Proteomes" id="UP000556329"/>
    </source>
</evidence>
<comment type="caution">
    <text evidence="2">The sequence shown here is derived from an EMBL/GenBank/DDBJ whole genome shotgun (WGS) entry which is preliminary data.</text>
</comment>
<keyword evidence="1" id="KW-1133">Transmembrane helix</keyword>
<keyword evidence="1" id="KW-0812">Transmembrane</keyword>
<accession>A0A841PKR3</accession>
<sequence length="137" mass="14554">MNDGIDRRAFGSLVNEALEKFASLIRLDLRLLEAEMKSKSSIIVSSSACGIAAVALFVLASFAMVQFLILVMIHLGISAIVACLAVGIVLFGGGLLSLHLAKRALVGLTITPIETVNQVRSDIAALKQGIRYGTTQR</sequence>
<protein>
    <submittedName>
        <fullName evidence="2">Uncharacterized membrane protein YgdD (TMEM256/DUF423 family)</fullName>
    </submittedName>
</protein>
<dbReference type="EMBL" id="JACHEF010000003">
    <property type="protein sequence ID" value="MBB6410669.1"/>
    <property type="molecule type" value="Genomic_DNA"/>
</dbReference>
<gene>
    <name evidence="2" type="ORF">HNQ71_003343</name>
</gene>
<feature type="transmembrane region" description="Helical" evidence="1">
    <location>
        <begin position="42"/>
        <end position="69"/>
    </location>
</feature>
<proteinExistence type="predicted"/>
<organism evidence="2 3">
    <name type="scientific">Mesorhizobium sangaii</name>
    <dbReference type="NCBI Taxonomy" id="505389"/>
    <lineage>
        <taxon>Bacteria</taxon>
        <taxon>Pseudomonadati</taxon>
        <taxon>Pseudomonadota</taxon>
        <taxon>Alphaproteobacteria</taxon>
        <taxon>Hyphomicrobiales</taxon>
        <taxon>Phyllobacteriaceae</taxon>
        <taxon>Mesorhizobium</taxon>
    </lineage>
</organism>
<name>A0A841PKR3_9HYPH</name>